<accession>W0MYR7</accession>
<sequence>MGLEWLAKPWKPLSADDAARQGNDAIAVDDRMPLAAELTAIGRIRADAS</sequence>
<proteinExistence type="predicted"/>
<name>W0MYR7_PSESX</name>
<evidence type="ECO:0000313" key="2">
    <source>
        <dbReference type="Proteomes" id="UP000019089"/>
    </source>
</evidence>
<dbReference type="KEGG" id="psyr:N018_12385"/>
<gene>
    <name evidence="1" type="ORF">N018_12385</name>
</gene>
<organism evidence="1 2">
    <name type="scientific">Pseudomonas syringae CC1557</name>
    <dbReference type="NCBI Taxonomy" id="1357279"/>
    <lineage>
        <taxon>Bacteria</taxon>
        <taxon>Pseudomonadati</taxon>
        <taxon>Pseudomonadota</taxon>
        <taxon>Gammaproteobacteria</taxon>
        <taxon>Pseudomonadales</taxon>
        <taxon>Pseudomonadaceae</taxon>
        <taxon>Pseudomonas</taxon>
        <taxon>Pseudomonas syringae</taxon>
    </lineage>
</organism>
<dbReference type="HOGENOM" id="CLU_3139760_0_0_6"/>
<protein>
    <submittedName>
        <fullName evidence="1">Uncharacterized protein</fullName>
    </submittedName>
</protein>
<dbReference type="Proteomes" id="UP000019089">
    <property type="component" value="Chromosome"/>
</dbReference>
<dbReference type="AlphaFoldDB" id="W0MYR7"/>
<dbReference type="EMBL" id="CP007014">
    <property type="protein sequence ID" value="AHG43577.1"/>
    <property type="molecule type" value="Genomic_DNA"/>
</dbReference>
<evidence type="ECO:0000313" key="1">
    <source>
        <dbReference type="EMBL" id="AHG43577.1"/>
    </source>
</evidence>
<reference evidence="1 2" key="1">
    <citation type="submission" date="2013-12" db="EMBL/GenBank/DDBJ databases">
        <title>Interactions Between Genome Architecture and Virulence Genes in Pseudomonas syringae, strain CC1557 as a model.</title>
        <authorList>
            <person name="Baltrus D."/>
            <person name="Hockett K."/>
            <person name="Karlsrud E."/>
            <person name="Dougherty K."/>
            <person name="Nishimura M."/>
        </authorList>
    </citation>
    <scope>NUCLEOTIDE SEQUENCE [LARGE SCALE GENOMIC DNA]</scope>
    <source>
        <strain evidence="1 2">CC1557</strain>
    </source>
</reference>